<dbReference type="PROSITE" id="PS50263">
    <property type="entry name" value="CN_HYDROLASE"/>
    <property type="match status" value="1"/>
</dbReference>
<reference evidence="4 5" key="1">
    <citation type="submission" date="2020-04" db="EMBL/GenBank/DDBJ databases">
        <title>Draft genome of Leeia sp. IMCC25680.</title>
        <authorList>
            <person name="Song J."/>
            <person name="Cho J.-C."/>
        </authorList>
    </citation>
    <scope>NUCLEOTIDE SEQUENCE [LARGE SCALE GENOMIC DNA]</scope>
    <source>
        <strain evidence="4 5">IMCC25680</strain>
    </source>
</reference>
<accession>A0A847S8J8</accession>
<evidence type="ECO:0000313" key="5">
    <source>
        <dbReference type="Proteomes" id="UP000587991"/>
    </source>
</evidence>
<dbReference type="Pfam" id="PF00795">
    <property type="entry name" value="CN_hydrolase"/>
    <property type="match status" value="1"/>
</dbReference>
<protein>
    <submittedName>
        <fullName evidence="4">Carbon-nitrogen hydrolase family protein</fullName>
    </submittedName>
</protein>
<gene>
    <name evidence="4" type="ORF">HF682_09120</name>
</gene>
<name>A0A847S8J8_9NEIS</name>
<dbReference type="PANTHER" id="PTHR23088:SF27">
    <property type="entry name" value="DEAMINATED GLUTATHIONE AMIDASE"/>
    <property type="match status" value="1"/>
</dbReference>
<organism evidence="4 5">
    <name type="scientific">Leeia aquatica</name>
    <dbReference type="NCBI Taxonomy" id="2725557"/>
    <lineage>
        <taxon>Bacteria</taxon>
        <taxon>Pseudomonadati</taxon>
        <taxon>Pseudomonadota</taxon>
        <taxon>Betaproteobacteria</taxon>
        <taxon>Neisseriales</taxon>
        <taxon>Leeiaceae</taxon>
        <taxon>Leeia</taxon>
    </lineage>
</organism>
<dbReference type="InterPro" id="IPR001110">
    <property type="entry name" value="UPF0012_CS"/>
</dbReference>
<evidence type="ECO:0000259" key="3">
    <source>
        <dbReference type="PROSITE" id="PS50263"/>
    </source>
</evidence>
<keyword evidence="2 4" id="KW-0378">Hydrolase</keyword>
<dbReference type="InterPro" id="IPR045254">
    <property type="entry name" value="Nit1/2_C-N_Hydrolase"/>
</dbReference>
<comment type="caution">
    <text evidence="4">The sequence shown here is derived from an EMBL/GenBank/DDBJ whole genome shotgun (WGS) entry which is preliminary data.</text>
</comment>
<dbReference type="PANTHER" id="PTHR23088">
    <property type="entry name" value="NITRILASE-RELATED"/>
    <property type="match status" value="1"/>
</dbReference>
<proteinExistence type="inferred from homology"/>
<dbReference type="AlphaFoldDB" id="A0A847S8J8"/>
<keyword evidence="5" id="KW-1185">Reference proteome</keyword>
<dbReference type="InterPro" id="IPR003010">
    <property type="entry name" value="C-N_Hydrolase"/>
</dbReference>
<dbReference type="Proteomes" id="UP000587991">
    <property type="component" value="Unassembled WGS sequence"/>
</dbReference>
<feature type="domain" description="CN hydrolase" evidence="3">
    <location>
        <begin position="1"/>
        <end position="250"/>
    </location>
</feature>
<evidence type="ECO:0000256" key="1">
    <source>
        <dbReference type="ARBA" id="ARBA00010613"/>
    </source>
</evidence>
<dbReference type="Gene3D" id="3.60.110.10">
    <property type="entry name" value="Carbon-nitrogen hydrolase"/>
    <property type="match status" value="1"/>
</dbReference>
<dbReference type="EMBL" id="JABAIM010000002">
    <property type="protein sequence ID" value="NLR75317.1"/>
    <property type="molecule type" value="Genomic_DNA"/>
</dbReference>
<dbReference type="CDD" id="cd07572">
    <property type="entry name" value="nit"/>
    <property type="match status" value="1"/>
</dbReference>
<evidence type="ECO:0000256" key="2">
    <source>
        <dbReference type="ARBA" id="ARBA00022801"/>
    </source>
</evidence>
<dbReference type="InterPro" id="IPR036526">
    <property type="entry name" value="C-N_Hydrolase_sf"/>
</dbReference>
<sequence>MTQRCSVASIQMVAGTDVEGNLAAAARLVRQAAALGAQLVVLPEYFVLMGQHDQDKVHIAEPAGQGRMQTFCAELARECKVWLAAGTLPLQSSHPDKVRNSLLVFNAQGEQVCRYDKIHLFGFQKGAESYNESSSIEAGDAVTVLDTPFGRIGLAICYDIRFPELFRQMGRIDILIVPAAFTRTTGQKHWEVLLRARAIENQCFVIASGQGGLHQNGRETFGHSMVIDPWGEVLALWEEGEGMALATLNPERLEEVRSNLPALAHRVLG</sequence>
<dbReference type="GO" id="GO:0016811">
    <property type="term" value="F:hydrolase activity, acting on carbon-nitrogen (but not peptide) bonds, in linear amides"/>
    <property type="evidence" value="ECO:0007669"/>
    <property type="project" value="InterPro"/>
</dbReference>
<dbReference type="SUPFAM" id="SSF56317">
    <property type="entry name" value="Carbon-nitrogen hydrolase"/>
    <property type="match status" value="1"/>
</dbReference>
<comment type="similarity">
    <text evidence="1">Belongs to the carbon-nitrogen hydrolase superfamily. NIT1/NIT2 family.</text>
</comment>
<dbReference type="PROSITE" id="PS01227">
    <property type="entry name" value="UPF0012"/>
    <property type="match status" value="1"/>
</dbReference>
<dbReference type="RefSeq" id="WP_168877626.1">
    <property type="nucleotide sequence ID" value="NZ_JABAIM010000002.1"/>
</dbReference>
<evidence type="ECO:0000313" key="4">
    <source>
        <dbReference type="EMBL" id="NLR75317.1"/>
    </source>
</evidence>